<keyword evidence="5" id="KW-1185">Reference proteome</keyword>
<accession>A0A2R5EPB3</accession>
<organism evidence="4 5">
    <name type="scientific">Paenibacillus agaridevorans</name>
    <dbReference type="NCBI Taxonomy" id="171404"/>
    <lineage>
        <taxon>Bacteria</taxon>
        <taxon>Bacillati</taxon>
        <taxon>Bacillota</taxon>
        <taxon>Bacilli</taxon>
        <taxon>Bacillales</taxon>
        <taxon>Paenibacillaceae</taxon>
        <taxon>Paenibacillus</taxon>
    </lineage>
</organism>
<dbReference type="InterPro" id="IPR032812">
    <property type="entry name" value="SbsA_Ig"/>
</dbReference>
<evidence type="ECO:0000256" key="2">
    <source>
        <dbReference type="SAM" id="SignalP"/>
    </source>
</evidence>
<dbReference type="EMBL" id="BDQX01000098">
    <property type="protein sequence ID" value="GBG07499.1"/>
    <property type="molecule type" value="Genomic_DNA"/>
</dbReference>
<dbReference type="InterPro" id="IPR001119">
    <property type="entry name" value="SLH_dom"/>
</dbReference>
<gene>
    <name evidence="4" type="ORF">PAT3040_02051</name>
</gene>
<reference evidence="4 5" key="1">
    <citation type="submission" date="2017-08" db="EMBL/GenBank/DDBJ databases">
        <title>Substantial Increase in Enzyme Production by Combined Drug-Resistance Mutations in Paenibacillus agaridevorans.</title>
        <authorList>
            <person name="Tanaka Y."/>
            <person name="Funane K."/>
            <person name="Hosaka T."/>
            <person name="Shiwa Y."/>
            <person name="Fujita N."/>
            <person name="Miyazaki T."/>
            <person name="Yoshikawa H."/>
            <person name="Murakami K."/>
            <person name="Kasahara K."/>
            <person name="Inaoka T."/>
            <person name="Hiraga Y."/>
            <person name="Ochi K."/>
        </authorList>
    </citation>
    <scope>NUCLEOTIDE SEQUENCE [LARGE SCALE GENOMIC DNA]</scope>
    <source>
        <strain evidence="4 5">T-3040</strain>
    </source>
</reference>
<dbReference type="PROSITE" id="PS51272">
    <property type="entry name" value="SLH"/>
    <property type="match status" value="1"/>
</dbReference>
<dbReference type="Pfam" id="PF00395">
    <property type="entry name" value="SLH"/>
    <property type="match status" value="1"/>
</dbReference>
<dbReference type="Pfam" id="PF13205">
    <property type="entry name" value="Big_5"/>
    <property type="match status" value="3"/>
</dbReference>
<dbReference type="AlphaFoldDB" id="A0A2R5EPB3"/>
<proteinExistence type="predicted"/>
<dbReference type="InterPro" id="IPR014755">
    <property type="entry name" value="Cu-Rt/internalin_Ig-like"/>
</dbReference>
<evidence type="ECO:0000313" key="5">
    <source>
        <dbReference type="Proteomes" id="UP000245202"/>
    </source>
</evidence>
<protein>
    <submittedName>
        <fullName evidence="4">S-layer domain protein</fullName>
    </submittedName>
</protein>
<evidence type="ECO:0000259" key="3">
    <source>
        <dbReference type="PROSITE" id="PS51272"/>
    </source>
</evidence>
<dbReference type="RefSeq" id="WP_108992541.1">
    <property type="nucleotide sequence ID" value="NZ_BDQX01000098.1"/>
</dbReference>
<feature type="chain" id="PRO_5015333155" evidence="2">
    <location>
        <begin position="25"/>
        <end position="688"/>
    </location>
</feature>
<keyword evidence="1 2" id="KW-0732">Signal</keyword>
<feature type="signal peptide" evidence="2">
    <location>
        <begin position="1"/>
        <end position="24"/>
    </location>
</feature>
<name>A0A2R5EPB3_9BACL</name>
<sequence length="688" mass="74266">MRKIALTLLALTLLFGLAIPTASAATLTTEEKFQVLKNQGIMSGFEDGSSRLHETMSREQFATVLYKLLELPRSQSTPSFVDVLKTRWSYEAIQAVRGAGIMVGKGENRFEPTAKVKVEELASVLLKVNNITPNSNIGFEGKVSPWAKAAVGTALSKGWIAHRNDYTINATRGVLVDAVYAVYTGWGILLDVKSVEAISVQTVRVNLKSKAESADISRFSLRDDRNTIVPILLSSLSGDGMSILITTGYQAENRTHYLTIDGKSWAYNSTRSDMTKPVITAFDRITARVYVLTFSEALDQATATNPSNYSFSGGLKLSAVQLSGDKRQVTITTSNQSDNTRYTMTVKNIKDLAGNIMDTRSDLSIVGSADATKPTIVEADFKVNADASLTVRFSEKVNRDIAVQTGRYSIPGLAVVSASLDNEGRTVTLRTSAQQDKTVYNLTVSGIPDLAGNVMDTKSGLLFGGISNPVLPVKLQGITAVNENTIEVSFDRDIKDSDVGSLVVTILKDNGANVSMSGWSKYAVRKADTNRVVSVQFRTSTDSNPNLFQPGRVYSAKVTGVSSLNTQNGENDTTFAGTVVPNEAPYAKQVVVINRSTIKVLFSEPVKNVNETSFALAEQGGEAVRISHDELNNTGAVVTEVTLKMSNDLKAGQVYVLTFKPGITDAAGFNGWQIKNGNEDISISFTGV</sequence>
<feature type="domain" description="SLH" evidence="3">
    <location>
        <begin position="76"/>
        <end position="139"/>
    </location>
</feature>
<comment type="caution">
    <text evidence="4">The sequence shown here is derived from an EMBL/GenBank/DDBJ whole genome shotgun (WGS) entry which is preliminary data.</text>
</comment>
<dbReference type="Gene3D" id="2.60.40.1220">
    <property type="match status" value="3"/>
</dbReference>
<evidence type="ECO:0000256" key="1">
    <source>
        <dbReference type="ARBA" id="ARBA00022729"/>
    </source>
</evidence>
<dbReference type="Proteomes" id="UP000245202">
    <property type="component" value="Unassembled WGS sequence"/>
</dbReference>
<evidence type="ECO:0000313" key="4">
    <source>
        <dbReference type="EMBL" id="GBG07499.1"/>
    </source>
</evidence>